<evidence type="ECO:0000313" key="2">
    <source>
        <dbReference type="EMBL" id="ETO30238.1"/>
    </source>
</evidence>
<reference evidence="2 3" key="1">
    <citation type="journal article" date="2013" name="Curr. Biol.">
        <title>The Genome of the Foraminiferan Reticulomyxa filosa.</title>
        <authorList>
            <person name="Glockner G."/>
            <person name="Hulsmann N."/>
            <person name="Schleicher M."/>
            <person name="Noegel A.A."/>
            <person name="Eichinger L."/>
            <person name="Gallinger C."/>
            <person name="Pawlowski J."/>
            <person name="Sierra R."/>
            <person name="Euteneuer U."/>
            <person name="Pillet L."/>
            <person name="Moustafa A."/>
            <person name="Platzer M."/>
            <person name="Groth M."/>
            <person name="Szafranski K."/>
            <person name="Schliwa M."/>
        </authorList>
    </citation>
    <scope>NUCLEOTIDE SEQUENCE [LARGE SCALE GENOMIC DNA]</scope>
</reference>
<comment type="caution">
    <text evidence="2">The sequence shown here is derived from an EMBL/GenBank/DDBJ whole genome shotgun (WGS) entry which is preliminary data.</text>
</comment>
<evidence type="ECO:0000256" key="1">
    <source>
        <dbReference type="SAM" id="Coils"/>
    </source>
</evidence>
<feature type="coiled-coil region" evidence="1">
    <location>
        <begin position="58"/>
        <end position="99"/>
    </location>
</feature>
<protein>
    <submittedName>
        <fullName evidence="2">Uncharacterized protein</fullName>
    </submittedName>
</protein>
<keyword evidence="3" id="KW-1185">Reference proteome</keyword>
<dbReference type="Gene3D" id="1.10.287.1490">
    <property type="match status" value="1"/>
</dbReference>
<dbReference type="Proteomes" id="UP000023152">
    <property type="component" value="Unassembled WGS sequence"/>
</dbReference>
<dbReference type="EMBL" id="ASPP01005599">
    <property type="protein sequence ID" value="ETO30238.1"/>
    <property type="molecule type" value="Genomic_DNA"/>
</dbReference>
<feature type="coiled-coil region" evidence="1">
    <location>
        <begin position="143"/>
        <end position="214"/>
    </location>
</feature>
<sequence>MSIFIYVYALICTHCHLIHYACITNPLSHLFFKELEHAKYKQLQVKYAAERSHWIGKTKEFEDQISQMEQTLKNMQRKLREKVEQNILLQDQLQNMQQQFSELPSHTQFEAQERVKWKQQEQFKVQQSQQTLFNQIEMQIQQMAQMQAVIEQQQFTIESLQRELIESKEKTKLLEKKLEEAQSSLIKQVPSSNKELLQQQIKVLKTQRKVLVKEVCCCLLCFLVFLKINAHEFDCANRSKIFAHKMIY</sequence>
<organism evidence="2 3">
    <name type="scientific">Reticulomyxa filosa</name>
    <dbReference type="NCBI Taxonomy" id="46433"/>
    <lineage>
        <taxon>Eukaryota</taxon>
        <taxon>Sar</taxon>
        <taxon>Rhizaria</taxon>
        <taxon>Retaria</taxon>
        <taxon>Foraminifera</taxon>
        <taxon>Monothalamids</taxon>
        <taxon>Reticulomyxidae</taxon>
        <taxon>Reticulomyxa</taxon>
    </lineage>
</organism>
<gene>
    <name evidence="2" type="ORF">RFI_06882</name>
</gene>
<keyword evidence="1" id="KW-0175">Coiled coil</keyword>
<proteinExistence type="predicted"/>
<accession>X6NWI1</accession>
<evidence type="ECO:0000313" key="3">
    <source>
        <dbReference type="Proteomes" id="UP000023152"/>
    </source>
</evidence>
<name>X6NWI1_RETFI</name>
<dbReference type="AlphaFoldDB" id="X6NWI1"/>